<keyword evidence="3" id="KW-1185">Reference proteome</keyword>
<dbReference type="AlphaFoldDB" id="A0A9J6BHN2"/>
<sequence>MDCLPKEILIEIFSHLDGYSLFHAAKVCQSWSDTINHSVEITSKFSYKIHTGANSMPDYMDLQSFSNLQFNFNENEDVKIIRFWPNKRITEVCDIIDGKGKKINELLNIFYNCGISWKEMNFHDVKLQKISDFENIFETFVNCRKLNLTRCSVEDVSRFDKNDEVLSDGHCKFEAMEVTKVEWCIWKALKCFRNLKYLKVSSSSLPSTEDFHKFLINCKNLTELSLFGSSKYALVSSFPFKFKLQKLVIDRSNNYHDFHDTNCSNLNLFWKFLFNQNSSLKKLKFKGKISQEMILKIANQMNLKVLNLHFVNADGRNQNFSGNATKNFNLEKLHCVGNAEEIEGILKYFPAIKSLKLNGSSFKNANNLMPRILQSTPQLTVLKVFQPIEIPSELDHTLARFHQLEICRIYIPNSKDVTRFLRLCPNLKKITILTQFTGEDLEEILNESVENLNLVVQNLANIFDVADNIFRLFQCLPKIKKLSLNSMMCGRILITPIILENLEKVKIDFTSTNEQCNNMYELLKRCPNIKSIEISSKLLGKFEVDENFKFQNLQSLSLLGIDKNFAAFENLMKIVKISPKLQKLNFWIREKSDQKYFYGHDKELKNLEIFDCSEMQDLNFSRFRKSELKILLYLLKCFKNLQYLKIGIVENFLTDENLALVLENCENLEKLSLGENFIWTGENLKITKEKLKNLKRLEIFAKKPLKMQEVLREIFGDKNEIEFVINPNCLEEWKEDEIVKI</sequence>
<reference evidence="2" key="1">
    <citation type="submission" date="2021-03" db="EMBL/GenBank/DDBJ databases">
        <title>Chromosome level genome of the anhydrobiotic midge Polypedilum vanderplanki.</title>
        <authorList>
            <person name="Yoshida Y."/>
            <person name="Kikawada T."/>
            <person name="Gusev O."/>
        </authorList>
    </citation>
    <scope>NUCLEOTIDE SEQUENCE</scope>
    <source>
        <strain evidence="2">NIAS01</strain>
        <tissue evidence="2">Whole body or cell culture</tissue>
    </source>
</reference>
<proteinExistence type="predicted"/>
<dbReference type="SMART" id="SM00256">
    <property type="entry name" value="FBOX"/>
    <property type="match status" value="1"/>
</dbReference>
<dbReference type="InterPro" id="IPR032675">
    <property type="entry name" value="LRR_dom_sf"/>
</dbReference>
<dbReference type="PANTHER" id="PTHR16134">
    <property type="entry name" value="F-BOX/TPR REPEAT PROTEIN POF3"/>
    <property type="match status" value="1"/>
</dbReference>
<protein>
    <recommendedName>
        <fullName evidence="1">F-box domain-containing protein</fullName>
    </recommendedName>
</protein>
<dbReference type="PROSITE" id="PS50181">
    <property type="entry name" value="FBOX"/>
    <property type="match status" value="1"/>
</dbReference>
<evidence type="ECO:0000313" key="2">
    <source>
        <dbReference type="EMBL" id="KAG5669401.1"/>
    </source>
</evidence>
<evidence type="ECO:0000313" key="3">
    <source>
        <dbReference type="Proteomes" id="UP001107558"/>
    </source>
</evidence>
<dbReference type="SUPFAM" id="SSF52047">
    <property type="entry name" value="RNI-like"/>
    <property type="match status" value="2"/>
</dbReference>
<organism evidence="2 3">
    <name type="scientific">Polypedilum vanderplanki</name>
    <name type="common">Sleeping chironomid midge</name>
    <dbReference type="NCBI Taxonomy" id="319348"/>
    <lineage>
        <taxon>Eukaryota</taxon>
        <taxon>Metazoa</taxon>
        <taxon>Ecdysozoa</taxon>
        <taxon>Arthropoda</taxon>
        <taxon>Hexapoda</taxon>
        <taxon>Insecta</taxon>
        <taxon>Pterygota</taxon>
        <taxon>Neoptera</taxon>
        <taxon>Endopterygota</taxon>
        <taxon>Diptera</taxon>
        <taxon>Nematocera</taxon>
        <taxon>Chironomoidea</taxon>
        <taxon>Chironomidae</taxon>
        <taxon>Chironominae</taxon>
        <taxon>Polypedilum</taxon>
        <taxon>Polypedilum</taxon>
    </lineage>
</organism>
<evidence type="ECO:0000259" key="1">
    <source>
        <dbReference type="PROSITE" id="PS50181"/>
    </source>
</evidence>
<dbReference type="OrthoDB" id="3256413at2759"/>
<dbReference type="CDD" id="cd09917">
    <property type="entry name" value="F-box_SF"/>
    <property type="match status" value="1"/>
</dbReference>
<dbReference type="EMBL" id="JADBJN010000004">
    <property type="protein sequence ID" value="KAG5669401.1"/>
    <property type="molecule type" value="Genomic_DNA"/>
</dbReference>
<dbReference type="InterPro" id="IPR036047">
    <property type="entry name" value="F-box-like_dom_sf"/>
</dbReference>
<dbReference type="InterPro" id="IPR001810">
    <property type="entry name" value="F-box_dom"/>
</dbReference>
<dbReference type="Gene3D" id="3.80.10.10">
    <property type="entry name" value="Ribonuclease Inhibitor"/>
    <property type="match status" value="2"/>
</dbReference>
<dbReference type="SUPFAM" id="SSF81383">
    <property type="entry name" value="F-box domain"/>
    <property type="match status" value="1"/>
</dbReference>
<dbReference type="Proteomes" id="UP001107558">
    <property type="component" value="Chromosome 4"/>
</dbReference>
<feature type="domain" description="F-box" evidence="1">
    <location>
        <begin position="1"/>
        <end position="45"/>
    </location>
</feature>
<gene>
    <name evidence="2" type="ORF">PVAND_017288</name>
</gene>
<dbReference type="Pfam" id="PF12937">
    <property type="entry name" value="F-box-like"/>
    <property type="match status" value="1"/>
</dbReference>
<dbReference type="PANTHER" id="PTHR16134:SF119">
    <property type="entry name" value="AT02038P-RELATED"/>
    <property type="match status" value="1"/>
</dbReference>
<dbReference type="Gene3D" id="1.20.1280.50">
    <property type="match status" value="1"/>
</dbReference>
<name>A0A9J6BHN2_POLVA</name>
<comment type="caution">
    <text evidence="2">The sequence shown here is derived from an EMBL/GenBank/DDBJ whole genome shotgun (WGS) entry which is preliminary data.</text>
</comment>
<accession>A0A9J6BHN2</accession>